<evidence type="ECO:0000313" key="2">
    <source>
        <dbReference type="EMBL" id="GFY10924.1"/>
    </source>
</evidence>
<feature type="compositionally biased region" description="Polar residues" evidence="1">
    <location>
        <begin position="70"/>
        <end position="80"/>
    </location>
</feature>
<feature type="region of interest" description="Disordered" evidence="1">
    <location>
        <begin position="67"/>
        <end position="87"/>
    </location>
</feature>
<protein>
    <submittedName>
        <fullName evidence="2">Uncharacterized protein</fullName>
    </submittedName>
</protein>
<sequence length="87" mass="9845">MSFAFVSGRWMICRHSSAIQKAGCHIIGSISFDVRPLLAFRAALMTQRYVSEILRSMASPFQKAHPRTLFEQNNTSQFTPLPSRKSV</sequence>
<accession>A0A8X6VFP3</accession>
<dbReference type="AlphaFoldDB" id="A0A8X6VFP3"/>
<gene>
    <name evidence="2" type="ORF">TNCV_1124461</name>
</gene>
<organism evidence="2 3">
    <name type="scientific">Trichonephila clavipes</name>
    <name type="common">Golden silk orbweaver</name>
    <name type="synonym">Nephila clavipes</name>
    <dbReference type="NCBI Taxonomy" id="2585209"/>
    <lineage>
        <taxon>Eukaryota</taxon>
        <taxon>Metazoa</taxon>
        <taxon>Ecdysozoa</taxon>
        <taxon>Arthropoda</taxon>
        <taxon>Chelicerata</taxon>
        <taxon>Arachnida</taxon>
        <taxon>Araneae</taxon>
        <taxon>Araneomorphae</taxon>
        <taxon>Entelegynae</taxon>
        <taxon>Araneoidea</taxon>
        <taxon>Nephilidae</taxon>
        <taxon>Trichonephila</taxon>
    </lineage>
</organism>
<evidence type="ECO:0000313" key="3">
    <source>
        <dbReference type="Proteomes" id="UP000887159"/>
    </source>
</evidence>
<comment type="caution">
    <text evidence="2">The sequence shown here is derived from an EMBL/GenBank/DDBJ whole genome shotgun (WGS) entry which is preliminary data.</text>
</comment>
<proteinExistence type="predicted"/>
<keyword evidence="3" id="KW-1185">Reference proteome</keyword>
<reference evidence="2" key="1">
    <citation type="submission" date="2020-08" db="EMBL/GenBank/DDBJ databases">
        <title>Multicomponent nature underlies the extraordinary mechanical properties of spider dragline silk.</title>
        <authorList>
            <person name="Kono N."/>
            <person name="Nakamura H."/>
            <person name="Mori M."/>
            <person name="Yoshida Y."/>
            <person name="Ohtoshi R."/>
            <person name="Malay A.D."/>
            <person name="Moran D.A.P."/>
            <person name="Tomita M."/>
            <person name="Numata K."/>
            <person name="Arakawa K."/>
        </authorList>
    </citation>
    <scope>NUCLEOTIDE SEQUENCE</scope>
</reference>
<name>A0A8X6VFP3_TRICX</name>
<dbReference type="Proteomes" id="UP000887159">
    <property type="component" value="Unassembled WGS sequence"/>
</dbReference>
<dbReference type="EMBL" id="BMAU01021301">
    <property type="protein sequence ID" value="GFY10924.1"/>
    <property type="molecule type" value="Genomic_DNA"/>
</dbReference>
<evidence type="ECO:0000256" key="1">
    <source>
        <dbReference type="SAM" id="MobiDB-lite"/>
    </source>
</evidence>